<evidence type="ECO:0000313" key="10">
    <source>
        <dbReference type="Proteomes" id="UP000317010"/>
    </source>
</evidence>
<keyword evidence="5" id="KW-0418">Kinase</keyword>
<organism evidence="9 10">
    <name type="scientific">Mucilaginibacter frigoritolerans</name>
    <dbReference type="NCBI Taxonomy" id="652788"/>
    <lineage>
        <taxon>Bacteria</taxon>
        <taxon>Pseudomonadati</taxon>
        <taxon>Bacteroidota</taxon>
        <taxon>Sphingobacteriia</taxon>
        <taxon>Sphingobacteriales</taxon>
        <taxon>Sphingobacteriaceae</taxon>
        <taxon>Mucilaginibacter</taxon>
    </lineage>
</organism>
<comment type="catalytic activity">
    <reaction evidence="1">
        <text>ATP + protein L-histidine = ADP + protein N-phospho-L-histidine.</text>
        <dbReference type="EC" id="2.7.13.3"/>
    </reaction>
</comment>
<keyword evidence="7" id="KW-0472">Membrane</keyword>
<dbReference type="CDD" id="cd00082">
    <property type="entry name" value="HisKA"/>
    <property type="match status" value="1"/>
</dbReference>
<dbReference type="InterPro" id="IPR050351">
    <property type="entry name" value="BphY/WalK/GraS-like"/>
</dbReference>
<dbReference type="GO" id="GO:0016036">
    <property type="term" value="P:cellular response to phosphate starvation"/>
    <property type="evidence" value="ECO:0007669"/>
    <property type="project" value="TreeGrafter"/>
</dbReference>
<gene>
    <name evidence="9" type="ORF">JN11_04354</name>
</gene>
<dbReference type="InterPro" id="IPR036097">
    <property type="entry name" value="HisK_dim/P_sf"/>
</dbReference>
<comment type="caution">
    <text evidence="9">The sequence shown here is derived from an EMBL/GenBank/DDBJ whole genome shotgun (WGS) entry which is preliminary data.</text>
</comment>
<dbReference type="EC" id="2.7.13.3" evidence="2"/>
<dbReference type="CDD" id="cd00075">
    <property type="entry name" value="HATPase"/>
    <property type="match status" value="1"/>
</dbReference>
<dbReference type="SMART" id="SM00387">
    <property type="entry name" value="HATPase_c"/>
    <property type="match status" value="1"/>
</dbReference>
<dbReference type="PANTHER" id="PTHR45453">
    <property type="entry name" value="PHOSPHATE REGULON SENSOR PROTEIN PHOR"/>
    <property type="match status" value="1"/>
</dbReference>
<evidence type="ECO:0000256" key="5">
    <source>
        <dbReference type="ARBA" id="ARBA00022777"/>
    </source>
</evidence>
<dbReference type="PROSITE" id="PS50109">
    <property type="entry name" value="HIS_KIN"/>
    <property type="match status" value="1"/>
</dbReference>
<dbReference type="Pfam" id="PF00512">
    <property type="entry name" value="HisKA"/>
    <property type="match status" value="1"/>
</dbReference>
<evidence type="ECO:0000256" key="6">
    <source>
        <dbReference type="ARBA" id="ARBA00023012"/>
    </source>
</evidence>
<feature type="transmembrane region" description="Helical" evidence="7">
    <location>
        <begin position="21"/>
        <end position="40"/>
    </location>
</feature>
<dbReference type="GO" id="GO:0005886">
    <property type="term" value="C:plasma membrane"/>
    <property type="evidence" value="ECO:0007669"/>
    <property type="project" value="TreeGrafter"/>
</dbReference>
<dbReference type="GO" id="GO:0004721">
    <property type="term" value="F:phosphoprotein phosphatase activity"/>
    <property type="evidence" value="ECO:0007669"/>
    <property type="project" value="TreeGrafter"/>
</dbReference>
<evidence type="ECO:0000256" key="7">
    <source>
        <dbReference type="SAM" id="Phobius"/>
    </source>
</evidence>
<evidence type="ECO:0000259" key="8">
    <source>
        <dbReference type="PROSITE" id="PS50109"/>
    </source>
</evidence>
<evidence type="ECO:0000256" key="3">
    <source>
        <dbReference type="ARBA" id="ARBA00022553"/>
    </source>
</evidence>
<dbReference type="GO" id="GO:0000155">
    <property type="term" value="F:phosphorelay sensor kinase activity"/>
    <property type="evidence" value="ECO:0007669"/>
    <property type="project" value="InterPro"/>
</dbReference>
<evidence type="ECO:0000256" key="1">
    <source>
        <dbReference type="ARBA" id="ARBA00000085"/>
    </source>
</evidence>
<dbReference type="PANTHER" id="PTHR45453:SF1">
    <property type="entry name" value="PHOSPHATE REGULON SENSOR PROTEIN PHOR"/>
    <property type="match status" value="1"/>
</dbReference>
<keyword evidence="4" id="KW-0808">Transferase</keyword>
<dbReference type="Gene3D" id="1.10.287.130">
    <property type="match status" value="1"/>
</dbReference>
<feature type="domain" description="Histidine kinase" evidence="8">
    <location>
        <begin position="260"/>
        <end position="473"/>
    </location>
</feature>
<dbReference type="InterPro" id="IPR004358">
    <property type="entry name" value="Sig_transdc_His_kin-like_C"/>
</dbReference>
<dbReference type="SMART" id="SM00388">
    <property type="entry name" value="HisKA"/>
    <property type="match status" value="1"/>
</dbReference>
<dbReference type="Pfam" id="PF02518">
    <property type="entry name" value="HATPase_c"/>
    <property type="match status" value="1"/>
</dbReference>
<evidence type="ECO:0000313" key="9">
    <source>
        <dbReference type="EMBL" id="TWI95615.1"/>
    </source>
</evidence>
<feature type="transmembrane region" description="Helical" evidence="7">
    <location>
        <begin position="223"/>
        <end position="245"/>
    </location>
</feature>
<proteinExistence type="predicted"/>
<dbReference type="OrthoDB" id="921707at2"/>
<dbReference type="InterPro" id="IPR036890">
    <property type="entry name" value="HATPase_C_sf"/>
</dbReference>
<evidence type="ECO:0000256" key="2">
    <source>
        <dbReference type="ARBA" id="ARBA00012438"/>
    </source>
</evidence>
<keyword evidence="7" id="KW-1133">Transmembrane helix</keyword>
<dbReference type="InterPro" id="IPR003594">
    <property type="entry name" value="HATPase_dom"/>
</dbReference>
<protein>
    <recommendedName>
        <fullName evidence="2">histidine kinase</fullName>
        <ecNumber evidence="2">2.7.13.3</ecNumber>
    </recommendedName>
</protein>
<reference evidence="9 10" key="1">
    <citation type="submission" date="2019-07" db="EMBL/GenBank/DDBJ databases">
        <title>Genomic Encyclopedia of Archaeal and Bacterial Type Strains, Phase II (KMG-II): from individual species to whole genera.</title>
        <authorList>
            <person name="Goeker M."/>
        </authorList>
    </citation>
    <scope>NUCLEOTIDE SEQUENCE [LARGE SCALE GENOMIC DNA]</scope>
    <source>
        <strain evidence="9 10">ATCC BAA-1854</strain>
    </source>
</reference>
<dbReference type="Proteomes" id="UP000317010">
    <property type="component" value="Unassembled WGS sequence"/>
</dbReference>
<keyword evidence="10" id="KW-1185">Reference proteome</keyword>
<dbReference type="InterPro" id="IPR003661">
    <property type="entry name" value="HisK_dim/P_dom"/>
</dbReference>
<name>A0A562TPY1_9SPHI</name>
<dbReference type="EMBL" id="VLLI01000015">
    <property type="protein sequence ID" value="TWI95615.1"/>
    <property type="molecule type" value="Genomic_DNA"/>
</dbReference>
<dbReference type="Gene3D" id="3.30.565.10">
    <property type="entry name" value="Histidine kinase-like ATPase, C-terminal domain"/>
    <property type="match status" value="1"/>
</dbReference>
<dbReference type="PRINTS" id="PR00344">
    <property type="entry name" value="BCTRLSENSOR"/>
</dbReference>
<sequence>MQTVCPIAIVIFAIMNTSGKIKLLLVACLSIVGLLIYIQYQLISNTYRLTKVEYEKEVKAVANTIISKEPGIEKQLLSRITAVFSKKAVPVTIRQQLFNIIIDQSNSTVFGLERQYNDSFRRMNALKDVSYSSSYDLFTIEINGNSFSLVQLVNQADRSQNRLTDGDCLLQVRNFQGIIDEKNLQLNPNLKDFHNLKVKFQGKQFINIAKGQGEIMKRMTSTFLLAAGLLLAEIVLFYAMFSAILKQKRLTDIQKDFANNITHELKTPLSSVKVMFKSLERKEVLENQVHLGQLLQSLKRQYEKIQAITDSVLESAMVTEFQPELCRCDISQHLREYASDLRLEKHLLEAIIEPISQELRTNLAVLDKALNNLIDNAIKYSPESLKITFKAYAQHDFYIIKIIDLGPGIPITEQHSVFDKFYRVPERNKHTVKGLGLGLYISKQAVQQLGGSLTLFSKEGGGCTFTIKLPINEN</sequence>
<dbReference type="SUPFAM" id="SSF47384">
    <property type="entry name" value="Homodimeric domain of signal transducing histidine kinase"/>
    <property type="match status" value="1"/>
</dbReference>
<dbReference type="InterPro" id="IPR005467">
    <property type="entry name" value="His_kinase_dom"/>
</dbReference>
<keyword evidence="3" id="KW-0597">Phosphoprotein</keyword>
<dbReference type="SUPFAM" id="SSF55874">
    <property type="entry name" value="ATPase domain of HSP90 chaperone/DNA topoisomerase II/histidine kinase"/>
    <property type="match status" value="1"/>
</dbReference>
<keyword evidence="6" id="KW-0902">Two-component regulatory system</keyword>
<keyword evidence="7" id="KW-0812">Transmembrane</keyword>
<accession>A0A562TPY1</accession>
<evidence type="ECO:0000256" key="4">
    <source>
        <dbReference type="ARBA" id="ARBA00022679"/>
    </source>
</evidence>
<dbReference type="AlphaFoldDB" id="A0A562TPY1"/>